<dbReference type="InterPro" id="IPR015310">
    <property type="entry name" value="AHSA1-like_N"/>
</dbReference>
<evidence type="ECO:0000259" key="2">
    <source>
        <dbReference type="SMART" id="SM01000"/>
    </source>
</evidence>
<dbReference type="SUPFAM" id="SSF103111">
    <property type="entry name" value="Activator of Hsp90 ATPase, Aha1"/>
    <property type="match status" value="1"/>
</dbReference>
<dbReference type="SMART" id="SM01000">
    <property type="entry name" value="Aha1_N"/>
    <property type="match status" value="1"/>
</dbReference>
<dbReference type="GO" id="GO:0006457">
    <property type="term" value="P:protein folding"/>
    <property type="evidence" value="ECO:0007669"/>
    <property type="project" value="TreeGrafter"/>
</dbReference>
<dbReference type="Proteomes" id="UP000243052">
    <property type="component" value="Chromosome vii"/>
</dbReference>
<evidence type="ECO:0000313" key="4">
    <source>
        <dbReference type="Proteomes" id="UP000243052"/>
    </source>
</evidence>
<dbReference type="GO" id="GO:0005829">
    <property type="term" value="C:cytosol"/>
    <property type="evidence" value="ECO:0007669"/>
    <property type="project" value="TreeGrafter"/>
</dbReference>
<sequence>MVVLNPNNWHWVDRNTIEWTKEYMNRFNTWEVEDEGKRFQVTSVSSVQGDSNVSQRKGKVICYFDLALIFGVRAVNSGDDEEETGTVSVNEFAHDEIDFEITCSGFTKHTDIVKNSFVPKLREELLKYQDALIKEHSNSVQHAI</sequence>
<reference evidence="3 4" key="1">
    <citation type="submission" date="2016-01" db="EMBL/GenBank/DDBJ databases">
        <title>Genome sequence of the yeast Holleya sinecauda.</title>
        <authorList>
            <person name="Dietrich F.S."/>
        </authorList>
    </citation>
    <scope>NUCLEOTIDE SEQUENCE [LARGE SCALE GENOMIC DNA]</scope>
    <source>
        <strain evidence="3 4">ATCC 58844</strain>
    </source>
</reference>
<dbReference type="InterPro" id="IPR036338">
    <property type="entry name" value="Aha1"/>
</dbReference>
<dbReference type="RefSeq" id="XP_017989106.1">
    <property type="nucleotide sequence ID" value="XM_018133731.1"/>
</dbReference>
<accession>A0A109UZX6</accession>
<dbReference type="Pfam" id="PF09229">
    <property type="entry name" value="Aha1_N"/>
    <property type="match status" value="1"/>
</dbReference>
<dbReference type="OrthoDB" id="567237at2759"/>
<name>A0A109UZX6_9SACH</name>
<dbReference type="Gene3D" id="3.15.10.20">
    <property type="entry name" value="Activator of Hsp90 ATPase Aha1, N-terminal domain"/>
    <property type="match status" value="1"/>
</dbReference>
<feature type="domain" description="Activator of Hsp90 ATPase AHSA1-like N-terminal" evidence="2">
    <location>
        <begin position="13"/>
        <end position="139"/>
    </location>
</feature>
<dbReference type="PANTHER" id="PTHR13009">
    <property type="entry name" value="HEAT SHOCK PROTEIN 90 HSP90 CO-CHAPERONE AHA-1"/>
    <property type="match status" value="1"/>
</dbReference>
<dbReference type="GO" id="GO:0001671">
    <property type="term" value="F:ATPase activator activity"/>
    <property type="evidence" value="ECO:0007669"/>
    <property type="project" value="InterPro"/>
</dbReference>
<proteinExistence type="inferred from homology"/>
<organism evidence="3 4">
    <name type="scientific">Eremothecium sinecaudum</name>
    <dbReference type="NCBI Taxonomy" id="45286"/>
    <lineage>
        <taxon>Eukaryota</taxon>
        <taxon>Fungi</taxon>
        <taxon>Dikarya</taxon>
        <taxon>Ascomycota</taxon>
        <taxon>Saccharomycotina</taxon>
        <taxon>Saccharomycetes</taxon>
        <taxon>Saccharomycetales</taxon>
        <taxon>Saccharomycetaceae</taxon>
        <taxon>Eremothecium</taxon>
    </lineage>
</organism>
<protein>
    <submittedName>
        <fullName evidence="3">HGL230Cp</fullName>
    </submittedName>
</protein>
<comment type="similarity">
    <text evidence="1">Belongs to the AHA1 family.</text>
</comment>
<evidence type="ECO:0000313" key="3">
    <source>
        <dbReference type="EMBL" id="AMD22110.1"/>
    </source>
</evidence>
<dbReference type="AlphaFoldDB" id="A0A109UZX6"/>
<dbReference type="EMBL" id="CP014247">
    <property type="protein sequence ID" value="AMD22110.1"/>
    <property type="molecule type" value="Genomic_DNA"/>
</dbReference>
<dbReference type="GeneID" id="28725442"/>
<dbReference type="GO" id="GO:0051087">
    <property type="term" value="F:protein-folding chaperone binding"/>
    <property type="evidence" value="ECO:0007669"/>
    <property type="project" value="InterPro"/>
</dbReference>
<dbReference type="STRING" id="45286.A0A109UZX6"/>
<keyword evidence="4" id="KW-1185">Reference proteome</keyword>
<dbReference type="PANTHER" id="PTHR13009:SF15">
    <property type="entry name" value="HSP90 CO-CHAPERONE HCH1"/>
    <property type="match status" value="1"/>
</dbReference>
<evidence type="ECO:0000256" key="1">
    <source>
        <dbReference type="ARBA" id="ARBA00006817"/>
    </source>
</evidence>
<gene>
    <name evidence="3" type="ORF">AW171_hschr74122</name>
</gene>